<keyword evidence="4" id="KW-0012">Acyltransferase</keyword>
<dbReference type="PROSITE" id="PS00101">
    <property type="entry name" value="HEXAPEP_TRANSFERASES"/>
    <property type="match status" value="1"/>
</dbReference>
<evidence type="ECO:0000256" key="1">
    <source>
        <dbReference type="ARBA" id="ARBA00007274"/>
    </source>
</evidence>
<dbReference type="InterPro" id="IPR051159">
    <property type="entry name" value="Hexapeptide_acetyltransf"/>
</dbReference>
<dbReference type="InterPro" id="IPR001451">
    <property type="entry name" value="Hexapep"/>
</dbReference>
<dbReference type="Gene3D" id="2.160.10.10">
    <property type="entry name" value="Hexapeptide repeat proteins"/>
    <property type="match status" value="2"/>
</dbReference>
<gene>
    <name evidence="4" type="primary">dapH_1</name>
    <name evidence="4" type="ORF">CAFE_14290</name>
</gene>
<dbReference type="EMBL" id="VWXL01000047">
    <property type="protein sequence ID" value="MVB10731.1"/>
    <property type="molecule type" value="Genomic_DNA"/>
</dbReference>
<dbReference type="GO" id="GO:0005829">
    <property type="term" value="C:cytosol"/>
    <property type="evidence" value="ECO:0007669"/>
    <property type="project" value="TreeGrafter"/>
</dbReference>
<comment type="similarity">
    <text evidence="1">Belongs to the transferase hexapeptide repeat family.</text>
</comment>
<name>A0A6N8HY04_9FIRM</name>
<dbReference type="Pfam" id="PF00132">
    <property type="entry name" value="Hexapep"/>
    <property type="match status" value="1"/>
</dbReference>
<dbReference type="SUPFAM" id="SSF51161">
    <property type="entry name" value="Trimeric LpxA-like enzymes"/>
    <property type="match status" value="2"/>
</dbReference>
<dbReference type="InterPro" id="IPR011004">
    <property type="entry name" value="Trimer_LpxA-like_sf"/>
</dbReference>
<dbReference type="PANTHER" id="PTHR23416:SF23">
    <property type="entry name" value="ACETYLTRANSFERASE C18B11.09C-RELATED"/>
    <property type="match status" value="1"/>
</dbReference>
<dbReference type="CDD" id="cd04647">
    <property type="entry name" value="LbH_MAT_like"/>
    <property type="match status" value="1"/>
</dbReference>
<accession>A0A6N8HY04</accession>
<evidence type="ECO:0000256" key="2">
    <source>
        <dbReference type="ARBA" id="ARBA00022679"/>
    </source>
</evidence>
<dbReference type="AlphaFoldDB" id="A0A6N8HY04"/>
<dbReference type="OrthoDB" id="9801697at2"/>
<comment type="caution">
    <text evidence="4">The sequence shown here is derived from an EMBL/GenBank/DDBJ whole genome shotgun (WGS) entry which is preliminary data.</text>
</comment>
<dbReference type="RefSeq" id="WP_156990206.1">
    <property type="nucleotide sequence ID" value="NZ_VWXL01000047.1"/>
</dbReference>
<evidence type="ECO:0000256" key="3">
    <source>
        <dbReference type="ARBA" id="ARBA00022737"/>
    </source>
</evidence>
<protein>
    <submittedName>
        <fullName evidence="4">2,3,4,5-tetrahydropyridine-2,6-dicarboxylate N-acetyltransferase</fullName>
        <ecNumber evidence="4">2.3.1.89</ecNumber>
    </submittedName>
</protein>
<keyword evidence="3" id="KW-0677">Repeat</keyword>
<evidence type="ECO:0000313" key="4">
    <source>
        <dbReference type="EMBL" id="MVB10731.1"/>
    </source>
</evidence>
<reference evidence="4 5" key="1">
    <citation type="submission" date="2019-09" db="EMBL/GenBank/DDBJ databases">
        <title>Genome sequence of Clostridium sp. EA1.</title>
        <authorList>
            <person name="Poehlein A."/>
            <person name="Bengelsdorf F.R."/>
            <person name="Daniel R."/>
        </authorList>
    </citation>
    <scope>NUCLEOTIDE SEQUENCE [LARGE SCALE GENOMIC DNA]</scope>
    <source>
        <strain evidence="4 5">EA1</strain>
    </source>
</reference>
<dbReference type="GO" id="GO:0047200">
    <property type="term" value="F:tetrahydrodipicolinate N-acetyltransferase activity"/>
    <property type="evidence" value="ECO:0007669"/>
    <property type="project" value="UniProtKB-EC"/>
</dbReference>
<proteinExistence type="inferred from homology"/>
<keyword evidence="5" id="KW-1185">Reference proteome</keyword>
<dbReference type="Proteomes" id="UP000469440">
    <property type="component" value="Unassembled WGS sequence"/>
</dbReference>
<sequence length="238" mass="25562">MRKAVSRFLSKLKGEPYILQDCIQLKDLCGVFGERFRQLTRGWLRGFAFHRRDGAVLIGKHVKIKCAGNISCGKNLLIEDGACINALCRQGVIFGRNVSIGRNTVIDCTGVLRQLGESLSVGNCVGFSPGCFIGVRGSVRIGDNTIFGPMVSLHAENHVYEDLAVPIRLQGVVRKGIEIGSDCWIGAKATILDGVRIGDGAVIAAGAVVNRDVPGRAVAGGVPAKVMKYRGSRKEKEL</sequence>
<dbReference type="GO" id="GO:0008374">
    <property type="term" value="F:O-acyltransferase activity"/>
    <property type="evidence" value="ECO:0007669"/>
    <property type="project" value="TreeGrafter"/>
</dbReference>
<organism evidence="4 5">
    <name type="scientific">Caproicibacter fermentans</name>
    <dbReference type="NCBI Taxonomy" id="2576756"/>
    <lineage>
        <taxon>Bacteria</taxon>
        <taxon>Bacillati</taxon>
        <taxon>Bacillota</taxon>
        <taxon>Clostridia</taxon>
        <taxon>Eubacteriales</taxon>
        <taxon>Acutalibacteraceae</taxon>
        <taxon>Caproicibacter</taxon>
    </lineage>
</organism>
<keyword evidence="2 4" id="KW-0808">Transferase</keyword>
<dbReference type="EC" id="2.3.1.89" evidence="4"/>
<dbReference type="InterPro" id="IPR018357">
    <property type="entry name" value="Hexapep_transf_CS"/>
</dbReference>
<dbReference type="PANTHER" id="PTHR23416">
    <property type="entry name" value="SIALIC ACID SYNTHASE-RELATED"/>
    <property type="match status" value="1"/>
</dbReference>
<evidence type="ECO:0000313" key="5">
    <source>
        <dbReference type="Proteomes" id="UP000469440"/>
    </source>
</evidence>